<evidence type="ECO:0000259" key="13">
    <source>
        <dbReference type="Pfam" id="PF21093"/>
    </source>
</evidence>
<dbReference type="Proteomes" id="UP001610432">
    <property type="component" value="Unassembled WGS sequence"/>
</dbReference>
<evidence type="ECO:0000259" key="11">
    <source>
        <dbReference type="Pfam" id="PF10487"/>
    </source>
</evidence>
<keyword evidence="7" id="KW-0539">Nucleus</keyword>
<accession>A0ABR4LXP2</accession>
<dbReference type="RefSeq" id="XP_070888253.1">
    <property type="nucleotide sequence ID" value="XM_071025979.1"/>
</dbReference>
<gene>
    <name evidence="14" type="ORF">BJX67DRAFT_23444</name>
</gene>
<evidence type="ECO:0000256" key="8">
    <source>
        <dbReference type="ARBA" id="ARBA00038387"/>
    </source>
</evidence>
<dbReference type="InterPro" id="IPR048883">
    <property type="entry name" value="Nup188_N-subdom_III"/>
</dbReference>
<proteinExistence type="inferred from homology"/>
<evidence type="ECO:0000256" key="3">
    <source>
        <dbReference type="ARBA" id="ARBA00022816"/>
    </source>
</evidence>
<keyword evidence="2" id="KW-0813">Transport</keyword>
<keyword evidence="4" id="KW-0653">Protein transport</keyword>
<sequence>MAPVPEAYFPSLDKCFSGDVQLLSWRRAFLYTCNPDSYADDTEILKSFLSHPESIQLLSNRSAVFSAPSAKTKSDFETKTAAIHVETTAQASYDLKEIKADALWLSENAEIDEVNALRITILEWQNRPATRLLDRFADEETTSLKKAAGIDTFRVSVAGSSFAEIFNPRPGKVNNAVDFSSEKTRRLRLQELYLSERSHVIKTARKLLALFLDDDDSSPQDWDSRKDLCKLGASIFKDKIKGKDGHTFSQGCIDAIQTRLSALEGDGGWLRATESSEEVENLWRTSLVEEVSQILQVLFLQLETSAEIPSAGLLLSWLRLMVDYLFLESLQAPCDNPVELLLPLQGFVCLITLTFLKLPLSVPVIISKPPRNVASTNLPYFLSRDDISQINEIFTTAGIESKTASPAAFSWGLVLHTMGELAQNDKESRELEQFHSAVDSFQSNTPHSTSGRLAEVSLYEELLEAARTPRYTVDDSIALLTSDAVKSIVFDTIVSLAQNIGPTSAIDDIVTNRLARAALLDLIRSMVIYMDYSPDIVASVLAILTGPPQDSLWPLNTSPVSTSDPRTVFMRDGSLMTNIFRVARSRFPYETVPFLKLCRALLNGELINEEGLPEILSELENMESFTQIIPDHFQGYETIREDEDANFVSLIQPLPMVGSAPRRQLQSHQSTSNELVVTSSSQLPSTTIGQVVSETRPAIVMWQHRYSCLSYLGSWLEEWNENGGFSEDFGDDCVAETIWLLTELIFATTNNQTQIDDDSAAKRILEMASDGLSRQNDIVSLIFSIFERNLQGVGSRTGSEGVVNSTIACLHFIRALLAVLPNRVWPLLSRSSLLGTDGKGGMMTTIISAAEVSSGDYPFLTASVRLFEAVTEDAISRAVLRRCPHGKAGIVSDWTSGVPSHIMRGILLNFVRTMVEVYNSCGNWRFNTPERKFEINTAIATTLERILYYAFGTNDTGIDKLDSKITGVFSSSATYVLDVLRPHSAADLPFNPILRLIIDGLQTPPTLYLRFLTLVEKQVISTLELSARLLQAAQITDQPPSLLEDQLFKATPVLVKLYALHDPYQLPTLSLLNILITGAALDTNNEPPSLVGHLGSESSCLFLDVLSRLDKPLNSSNLQLAVWRLLSNLVSKRQQWLAVYILTGSSPRQSLKKAGAQNDSAIRSTPFLQMALDKLSNIEQMPPQMSLSLLEFVSSAQEHWPWATPELRKHANFFNGLVNYVSKLHIPSLPSVDQIFATRVAAVVADLCAVYLHSAKEMQDRNFYKTLFPLVAWYANGAVEVSGYNSSLHANLKRNFESRYSGCRLDDFKRTFLRPRTLGREYYYDIYLGGKLLSYDFAWAGKSRNQGFSDEFERANINLSLVEAQVSLLYSWKFFAVEHCIDFMAEREVQKSMATVITSCLNANANGVPQEAIFERIQQTRVDFAQNLLQRLVERGAKGAEFFSLLGVVWDSLRSRRATYEDALINDDSDYYRSLLNMLFLSLQFHLDSPSRAAPEILNKKAELSSDLGFVVEIAKTVVAQGFRSLTSYLHDQPNKCTPKDFAIITAILQSSLQVKNIDRLYEHITYHIADNDTVRHATSLFSWADQLAVAGDPIYGELSISFLAKLSTIPMLAEHLAVEVVLAQLSTCRLTNVLRQPKGFGPFDPVPRLYSIWTGGILPLCLNLLYHVIRTAPEVAAFLNQFEGQLTRAAESFTSARTTALSSGTPPRRICLNMASEAYSLALISYILSRLREAGSSIGVDTEAIQELRWDKARVKEDVEELIERRAMLRARITATNDKEAELARHKPADAASGAENRLEEKIVNGLKAVLACLGGDDA</sequence>
<feature type="domain" description="Nuclear pore protein Nup188 C-terminal" evidence="12">
    <location>
        <begin position="1445"/>
        <end position="1815"/>
    </location>
</feature>
<name>A0ABR4LXP2_9EURO</name>
<feature type="domain" description="Nucleoporin Nup188 N-terminal subdomain III" evidence="13">
    <location>
        <begin position="700"/>
        <end position="1144"/>
    </location>
</feature>
<keyword evidence="10" id="KW-0175">Coiled coil</keyword>
<dbReference type="PANTHER" id="PTHR31431">
    <property type="entry name" value="NUCLEOPORIN NUP188 HOMOLOG"/>
    <property type="match status" value="1"/>
</dbReference>
<evidence type="ECO:0000256" key="10">
    <source>
        <dbReference type="SAM" id="Coils"/>
    </source>
</evidence>
<evidence type="ECO:0000256" key="4">
    <source>
        <dbReference type="ARBA" id="ARBA00022927"/>
    </source>
</evidence>
<dbReference type="InterPro" id="IPR044840">
    <property type="entry name" value="Nup188"/>
</dbReference>
<evidence type="ECO:0000256" key="1">
    <source>
        <dbReference type="ARBA" id="ARBA00004567"/>
    </source>
</evidence>
<dbReference type="EMBL" id="JBFXLQ010000010">
    <property type="protein sequence ID" value="KAL2869274.1"/>
    <property type="molecule type" value="Genomic_DNA"/>
</dbReference>
<feature type="domain" description="Nucleoporin Nup188 N-terminal" evidence="11">
    <location>
        <begin position="58"/>
        <end position="440"/>
    </location>
</feature>
<evidence type="ECO:0000256" key="2">
    <source>
        <dbReference type="ARBA" id="ARBA00022448"/>
    </source>
</evidence>
<dbReference type="PANTHER" id="PTHR31431:SF1">
    <property type="entry name" value="NUCLEOPORIN NUP188"/>
    <property type="match status" value="1"/>
</dbReference>
<dbReference type="GeneID" id="98141051"/>
<keyword evidence="15" id="KW-1185">Reference proteome</keyword>
<evidence type="ECO:0000256" key="9">
    <source>
        <dbReference type="ARBA" id="ARBA00040174"/>
    </source>
</evidence>
<keyword evidence="5" id="KW-0811">Translocation</keyword>
<organism evidence="14 15">
    <name type="scientific">Aspergillus lucknowensis</name>
    <dbReference type="NCBI Taxonomy" id="176173"/>
    <lineage>
        <taxon>Eukaryota</taxon>
        <taxon>Fungi</taxon>
        <taxon>Dikarya</taxon>
        <taxon>Ascomycota</taxon>
        <taxon>Pezizomycotina</taxon>
        <taxon>Eurotiomycetes</taxon>
        <taxon>Eurotiomycetidae</taxon>
        <taxon>Eurotiales</taxon>
        <taxon>Aspergillaceae</taxon>
        <taxon>Aspergillus</taxon>
        <taxon>Aspergillus subgen. Nidulantes</taxon>
    </lineage>
</organism>
<evidence type="ECO:0000256" key="7">
    <source>
        <dbReference type="ARBA" id="ARBA00023242"/>
    </source>
</evidence>
<dbReference type="Pfam" id="PF10487">
    <property type="entry name" value="Nup188_N"/>
    <property type="match status" value="1"/>
</dbReference>
<feature type="coiled-coil region" evidence="10">
    <location>
        <begin position="1746"/>
        <end position="1780"/>
    </location>
</feature>
<keyword evidence="6" id="KW-0906">Nuclear pore complex</keyword>
<dbReference type="InterPro" id="IPR041634">
    <property type="entry name" value="Nup188_C"/>
</dbReference>
<evidence type="ECO:0000313" key="14">
    <source>
        <dbReference type="EMBL" id="KAL2869274.1"/>
    </source>
</evidence>
<reference evidence="14 15" key="1">
    <citation type="submission" date="2024-07" db="EMBL/GenBank/DDBJ databases">
        <title>Section-level genome sequencing and comparative genomics of Aspergillus sections Usti and Cavernicolus.</title>
        <authorList>
            <consortium name="Lawrence Berkeley National Laboratory"/>
            <person name="Nybo J.L."/>
            <person name="Vesth T.C."/>
            <person name="Theobald S."/>
            <person name="Frisvad J.C."/>
            <person name="Larsen T.O."/>
            <person name="Kjaerboelling I."/>
            <person name="Rothschild-Mancinelli K."/>
            <person name="Lyhne E.K."/>
            <person name="Kogle M.E."/>
            <person name="Barry K."/>
            <person name="Clum A."/>
            <person name="Na H."/>
            <person name="Ledsgaard L."/>
            <person name="Lin J."/>
            <person name="Lipzen A."/>
            <person name="Kuo A."/>
            <person name="Riley R."/>
            <person name="Mondo S."/>
            <person name="Labutti K."/>
            <person name="Haridas S."/>
            <person name="Pangalinan J."/>
            <person name="Salamov A.A."/>
            <person name="Simmons B.A."/>
            <person name="Magnuson J.K."/>
            <person name="Chen J."/>
            <person name="Drula E."/>
            <person name="Henrissat B."/>
            <person name="Wiebenga A."/>
            <person name="Lubbers R.J."/>
            <person name="Gomes A.C."/>
            <person name="Macurrencykelacurrency M.R."/>
            <person name="Stajich J."/>
            <person name="Grigoriev I.V."/>
            <person name="Mortensen U.H."/>
            <person name="De Vries R.P."/>
            <person name="Baker S.E."/>
            <person name="Andersen M.R."/>
        </authorList>
    </citation>
    <scope>NUCLEOTIDE SEQUENCE [LARGE SCALE GENOMIC DNA]</scope>
    <source>
        <strain evidence="14 15">CBS 449.75</strain>
    </source>
</reference>
<comment type="similarity">
    <text evidence="8">Belongs to the Nup188 family.</text>
</comment>
<comment type="caution">
    <text evidence="14">The sequence shown here is derived from an EMBL/GenBank/DDBJ whole genome shotgun (WGS) entry which is preliminary data.</text>
</comment>
<evidence type="ECO:0000259" key="12">
    <source>
        <dbReference type="Pfam" id="PF18378"/>
    </source>
</evidence>
<evidence type="ECO:0000313" key="15">
    <source>
        <dbReference type="Proteomes" id="UP001610432"/>
    </source>
</evidence>
<dbReference type="Pfam" id="PF21093">
    <property type="entry name" value="Nup188_N-subdom_III"/>
    <property type="match status" value="1"/>
</dbReference>
<evidence type="ECO:0000256" key="6">
    <source>
        <dbReference type="ARBA" id="ARBA00023132"/>
    </source>
</evidence>
<dbReference type="Gene3D" id="1.25.10.70">
    <property type="match status" value="1"/>
</dbReference>
<comment type="subcellular location">
    <subcellularLocation>
        <location evidence="1">Nucleus</location>
        <location evidence="1">Nuclear pore complex</location>
    </subcellularLocation>
</comment>
<dbReference type="InterPro" id="IPR018864">
    <property type="entry name" value="Nucleoporin_Nup188_N"/>
</dbReference>
<evidence type="ECO:0000256" key="5">
    <source>
        <dbReference type="ARBA" id="ARBA00023010"/>
    </source>
</evidence>
<keyword evidence="3" id="KW-0509">mRNA transport</keyword>
<dbReference type="Pfam" id="PF18378">
    <property type="entry name" value="Nup188_C"/>
    <property type="match status" value="1"/>
</dbReference>
<protein>
    <recommendedName>
        <fullName evidence="9">Nucleoporin NUP188</fullName>
    </recommendedName>
</protein>